<evidence type="ECO:0000313" key="2">
    <source>
        <dbReference type="Proteomes" id="UP000321734"/>
    </source>
</evidence>
<reference evidence="1 2" key="1">
    <citation type="submission" date="2019-08" db="EMBL/GenBank/DDBJ databases">
        <title>Genome sequence of Gelidibacter salicanalis IC162T.</title>
        <authorList>
            <person name="Bowman J.P."/>
        </authorList>
    </citation>
    <scope>NUCLEOTIDE SEQUENCE [LARGE SCALE GENOMIC DNA]</scope>
    <source>
        <strain evidence="1 2">IC162</strain>
    </source>
</reference>
<comment type="caution">
    <text evidence="1">The sequence shown here is derived from an EMBL/GenBank/DDBJ whole genome shotgun (WGS) entry which is preliminary data.</text>
</comment>
<protein>
    <recommendedName>
        <fullName evidence="3">Baseplate assembly protein</fullName>
    </recommendedName>
</protein>
<proteinExistence type="predicted"/>
<dbReference type="OrthoDB" id="366288at2"/>
<accession>A0A5C7AH32</accession>
<dbReference type="EMBL" id="VORX01000004">
    <property type="protein sequence ID" value="TXE07858.1"/>
    <property type="molecule type" value="Genomic_DNA"/>
</dbReference>
<sequence length="886" mass="98231">MKHTNCGCCAGIQLRSPIKIINRAGLSAIDYRIGDYNDFKASLLSKLTVSQLETLKKLTTRSDDDFTIALIDAFSILSDVLTFYQERIVNESYLRTATERLSVAELAAMIGYELNPGVAATTYLSFTLDESSMQPGAESIRKIRVSGNENPIVNMVEGVKAQSVPEQDEEPQVFETVEDIDAKSDWNSMLVKSFVEQENLASSSIIYINGINNNIKKGDQILIVEGGNKKVRKVNKVDLLKDIDTTEIFFTNLPLLTAYLPVFQWFPMVAYYAEPFALSSGTVSGIIGPLNKVSSYELQSALTIQNWSPYEFKTSVNSSKPVQNSEIKVYVFRNRAALFGYNAPKKITNIAANGNVTTTEHVIAETINEITLDAEYVEITSGDDGYIALKKPGDSEFTTYKISSSELVPQTKYGISGKSTKIKLEGSPAWSLSNMAQLRSSIAYNQSEKLGIALKPITSPLEKGTTKIVLSKFYVDLKVNQKILISGEVNDWPGVIRTEIHTIQEVALVDKYTQIITEKGLENSFVRNTVRINANVALATHGETVSEVLGSGDARMFFQKFELKHIPVTYVADNSASGSSSSIAIRVNDILWKEVPYFYGRQPDDHVFTVRRSNEGKTTIRFGDGVHGSRLPTGKLNIRAVYRKGIGSSGLLKSNQISQLISKPLYLKTVNNPVAPEGAQNPEEIEDARRNANLSIHTLDRIVSLKDYENFAKSFAGIDKAKSVWLWSQGGKIVHLTVAGANGSEIEENSKLFDNLSGAIQKFSYPGVQLHIQSFRKRYFRIVGNLNVGEDYVFQKVHDQIVEKLRNAYSYKNSQIGKNIHLSEVISIIESTEGVNYIDIDQLFITGGVEKLEKVLIAQIINASNTTITASELIMLDPSPFTFNEI</sequence>
<name>A0A5C7AH32_9FLAO</name>
<gene>
    <name evidence="1" type="ORF">ES711_10525</name>
</gene>
<keyword evidence="2" id="KW-1185">Reference proteome</keyword>
<dbReference type="RefSeq" id="WP_146893255.1">
    <property type="nucleotide sequence ID" value="NZ_VORX01000004.1"/>
</dbReference>
<dbReference type="AlphaFoldDB" id="A0A5C7AH32"/>
<evidence type="ECO:0008006" key="3">
    <source>
        <dbReference type="Google" id="ProtNLM"/>
    </source>
</evidence>
<dbReference type="Proteomes" id="UP000321734">
    <property type="component" value="Unassembled WGS sequence"/>
</dbReference>
<evidence type="ECO:0000313" key="1">
    <source>
        <dbReference type="EMBL" id="TXE07858.1"/>
    </source>
</evidence>
<organism evidence="1 2">
    <name type="scientific">Gelidibacter salicanalis</name>
    <dbReference type="NCBI Taxonomy" id="291193"/>
    <lineage>
        <taxon>Bacteria</taxon>
        <taxon>Pseudomonadati</taxon>
        <taxon>Bacteroidota</taxon>
        <taxon>Flavobacteriia</taxon>
        <taxon>Flavobacteriales</taxon>
        <taxon>Flavobacteriaceae</taxon>
        <taxon>Gelidibacter</taxon>
    </lineage>
</organism>